<proteinExistence type="predicted"/>
<dbReference type="STRING" id="1586287.BBK82_05375"/>
<dbReference type="OrthoDB" id="3687840at2"/>
<feature type="transmembrane region" description="Helical" evidence="1">
    <location>
        <begin position="37"/>
        <end position="57"/>
    </location>
</feature>
<keyword evidence="1" id="KW-0812">Transmembrane</keyword>
<evidence type="ECO:0000313" key="3">
    <source>
        <dbReference type="Proteomes" id="UP000093053"/>
    </source>
</evidence>
<gene>
    <name evidence="2" type="ORF">BBK82_05375</name>
</gene>
<dbReference type="AlphaFoldDB" id="A0A1B2HCZ4"/>
<keyword evidence="3" id="KW-1185">Reference proteome</keyword>
<evidence type="ECO:0000256" key="1">
    <source>
        <dbReference type="SAM" id="Phobius"/>
    </source>
</evidence>
<organism evidence="2 3">
    <name type="scientific">Lentzea guizhouensis</name>
    <dbReference type="NCBI Taxonomy" id="1586287"/>
    <lineage>
        <taxon>Bacteria</taxon>
        <taxon>Bacillati</taxon>
        <taxon>Actinomycetota</taxon>
        <taxon>Actinomycetes</taxon>
        <taxon>Pseudonocardiales</taxon>
        <taxon>Pseudonocardiaceae</taxon>
        <taxon>Lentzea</taxon>
    </lineage>
</organism>
<keyword evidence="1" id="KW-1133">Transmembrane helix</keyword>
<sequence>MNITPEVPQLDPVRVQVRKHALLNEIAARPARRWWRVAAPVSALAVTAVVAAAVWWGQPPRTGDPELGARTPGEAVRQCTAPGAPHMRLRTEHNPKIPPNASDVALVRDLGDVTIAVFLSAEGAVYCVAGPDRQFVPAAPQTAGQWFATFPYLGSSGARGVVVGKVRSGVRSVVATSALGEQTRAVPADGWVVLHMPGSAVATSVTTYDMAGGVLETVPVS</sequence>
<dbReference type="RefSeq" id="WP_065914005.1">
    <property type="nucleotide sequence ID" value="NZ_CP016793.1"/>
</dbReference>
<dbReference type="EMBL" id="CP016793">
    <property type="protein sequence ID" value="ANZ35595.1"/>
    <property type="molecule type" value="Genomic_DNA"/>
</dbReference>
<name>A0A1B2HCZ4_9PSEU</name>
<evidence type="ECO:0000313" key="2">
    <source>
        <dbReference type="EMBL" id="ANZ35595.1"/>
    </source>
</evidence>
<dbReference type="Proteomes" id="UP000093053">
    <property type="component" value="Chromosome"/>
</dbReference>
<keyword evidence="1" id="KW-0472">Membrane</keyword>
<reference evidence="2 3" key="1">
    <citation type="submission" date="2016-07" db="EMBL/GenBank/DDBJ databases">
        <title>Complete genome sequence of the Lentzea guizhouensis DHS C013.</title>
        <authorList>
            <person name="Cao C."/>
        </authorList>
    </citation>
    <scope>NUCLEOTIDE SEQUENCE [LARGE SCALE GENOMIC DNA]</scope>
    <source>
        <strain evidence="2 3">DHS C013</strain>
    </source>
</reference>
<accession>A0A1B2HCZ4</accession>
<protein>
    <submittedName>
        <fullName evidence="2">Uncharacterized protein</fullName>
    </submittedName>
</protein>
<dbReference type="KEGG" id="led:BBK82_05375"/>